<dbReference type="Proteomes" id="UP000499080">
    <property type="component" value="Unassembled WGS sequence"/>
</dbReference>
<dbReference type="AlphaFoldDB" id="A0A4Y2C0Y0"/>
<evidence type="ECO:0000313" key="1">
    <source>
        <dbReference type="EMBL" id="GBL98042.1"/>
    </source>
</evidence>
<proteinExistence type="predicted"/>
<keyword evidence="2" id="KW-1185">Reference proteome</keyword>
<sequence length="154" mass="17897">MFGKPTECGCGQNVESVSHLILECELWRNLRSRERERSSAYLLRVPWRFCLIVRDRIRAYLLLEVFKSANEEHVYSIATKSPSMLIDLFVTFILESLSHPTLKDWVSDYLLLRIPSNLLMRNLSIKLQQNSNVNRPSCYMHFGDFAPLYPDGVG</sequence>
<accession>A0A4Y2C0Y0</accession>
<dbReference type="EMBL" id="BGPR01085094">
    <property type="protein sequence ID" value="GBL98042.1"/>
    <property type="molecule type" value="Genomic_DNA"/>
</dbReference>
<gene>
    <name evidence="1" type="ORF">AVEN_49482_1</name>
</gene>
<evidence type="ECO:0000313" key="2">
    <source>
        <dbReference type="Proteomes" id="UP000499080"/>
    </source>
</evidence>
<protein>
    <submittedName>
        <fullName evidence="1">Uncharacterized protein</fullName>
    </submittedName>
</protein>
<comment type="caution">
    <text evidence="1">The sequence shown here is derived from an EMBL/GenBank/DDBJ whole genome shotgun (WGS) entry which is preliminary data.</text>
</comment>
<name>A0A4Y2C0Y0_ARAVE</name>
<reference evidence="1 2" key="1">
    <citation type="journal article" date="2019" name="Sci. Rep.">
        <title>Orb-weaving spider Araneus ventricosus genome elucidates the spidroin gene catalogue.</title>
        <authorList>
            <person name="Kono N."/>
            <person name="Nakamura H."/>
            <person name="Ohtoshi R."/>
            <person name="Moran D.A.P."/>
            <person name="Shinohara A."/>
            <person name="Yoshida Y."/>
            <person name="Fujiwara M."/>
            <person name="Mori M."/>
            <person name="Tomita M."/>
            <person name="Arakawa K."/>
        </authorList>
    </citation>
    <scope>NUCLEOTIDE SEQUENCE [LARGE SCALE GENOMIC DNA]</scope>
</reference>
<organism evidence="1 2">
    <name type="scientific">Araneus ventricosus</name>
    <name type="common">Orbweaver spider</name>
    <name type="synonym">Epeira ventricosa</name>
    <dbReference type="NCBI Taxonomy" id="182803"/>
    <lineage>
        <taxon>Eukaryota</taxon>
        <taxon>Metazoa</taxon>
        <taxon>Ecdysozoa</taxon>
        <taxon>Arthropoda</taxon>
        <taxon>Chelicerata</taxon>
        <taxon>Arachnida</taxon>
        <taxon>Araneae</taxon>
        <taxon>Araneomorphae</taxon>
        <taxon>Entelegynae</taxon>
        <taxon>Araneoidea</taxon>
        <taxon>Araneidae</taxon>
        <taxon>Araneus</taxon>
    </lineage>
</organism>